<keyword evidence="1" id="KW-0175">Coiled coil</keyword>
<reference evidence="4" key="1">
    <citation type="submission" date="2021-06" db="EMBL/GenBank/DDBJ databases">
        <authorList>
            <person name="Hodson N. C."/>
            <person name="Mongue J. A."/>
            <person name="Jaron S. K."/>
        </authorList>
    </citation>
    <scope>NUCLEOTIDE SEQUENCE</scope>
</reference>
<evidence type="ECO:0000259" key="2">
    <source>
        <dbReference type="PROSITE" id="PS50181"/>
    </source>
</evidence>
<evidence type="ECO:0008006" key="6">
    <source>
        <dbReference type="Google" id="ProtNLM"/>
    </source>
</evidence>
<dbReference type="OrthoDB" id="1107553at2759"/>
<dbReference type="InterPro" id="IPR039752">
    <property type="entry name" value="F-box_only"/>
</dbReference>
<dbReference type="PROSITE" id="PS51114">
    <property type="entry name" value="FBA"/>
    <property type="match status" value="1"/>
</dbReference>
<keyword evidence="5" id="KW-1185">Reference proteome</keyword>
<dbReference type="PROSITE" id="PS50181">
    <property type="entry name" value="FBOX"/>
    <property type="match status" value="1"/>
</dbReference>
<dbReference type="PANTHER" id="PTHR12125">
    <property type="entry name" value="F-BOX ONLY PROTEIN 6-LIKE PROTEIN"/>
    <property type="match status" value="1"/>
</dbReference>
<dbReference type="EMBL" id="CAJVCH010043609">
    <property type="protein sequence ID" value="CAG7717148.1"/>
    <property type="molecule type" value="Genomic_DNA"/>
</dbReference>
<dbReference type="Proteomes" id="UP000708208">
    <property type="component" value="Unassembled WGS sequence"/>
</dbReference>
<accession>A0A8J2JAR3</accession>
<protein>
    <recommendedName>
        <fullName evidence="6">F-box protein</fullName>
    </recommendedName>
</protein>
<evidence type="ECO:0000259" key="3">
    <source>
        <dbReference type="PROSITE" id="PS51114"/>
    </source>
</evidence>
<dbReference type="Pfam" id="PF04300">
    <property type="entry name" value="FBA"/>
    <property type="match status" value="1"/>
</dbReference>
<sequence length="343" mass="39111">MSDQFDQSSVNGFILCGKFIPETALEILLSFVPVSDILKLRRVCQLWKDIVSRRSFWKEAFERNGLNWKAIPNNVKEKEDAWIVLFCALKHRIFTKNFVRNHSGEAQFTHWEKLQDGGDRIIIESPPGGISPLPINPDYASGIESAFVTSYGWSTIRQKIDLKEAGLTPEVMKAMIPFQFVCTPMVGIRFDCAAMYCICLCLLDNKGKAVIYNISDGVHQAGENWIQACCTLNVLQEPQHIKKVRHLAVIISGKDNQFWAGHYGPKFSRISVTAKCLTSEEAETVEPHRIHVRNQAVSDLFSMYGRRDFWNEMLPNAEAEAEEEESEESDDRVQRRTLNCSLF</sequence>
<evidence type="ECO:0000313" key="4">
    <source>
        <dbReference type="EMBL" id="CAG7717148.1"/>
    </source>
</evidence>
<dbReference type="InterPro" id="IPR007397">
    <property type="entry name" value="F-box-assoc_dom"/>
</dbReference>
<dbReference type="GO" id="GO:0061630">
    <property type="term" value="F:ubiquitin protein ligase activity"/>
    <property type="evidence" value="ECO:0007669"/>
    <property type="project" value="TreeGrafter"/>
</dbReference>
<name>A0A8J2JAR3_9HEXA</name>
<dbReference type="GO" id="GO:0005737">
    <property type="term" value="C:cytoplasm"/>
    <property type="evidence" value="ECO:0007669"/>
    <property type="project" value="TreeGrafter"/>
</dbReference>
<dbReference type="PANTHER" id="PTHR12125:SF5">
    <property type="entry name" value="F-BOX DOMAIN-CONTAINING PROTEIN"/>
    <property type="match status" value="1"/>
</dbReference>
<dbReference type="GO" id="GO:0006516">
    <property type="term" value="P:glycoprotein catabolic process"/>
    <property type="evidence" value="ECO:0007669"/>
    <property type="project" value="TreeGrafter"/>
</dbReference>
<dbReference type="AlphaFoldDB" id="A0A8J2JAR3"/>
<dbReference type="SMART" id="SM01198">
    <property type="entry name" value="FBA"/>
    <property type="match status" value="1"/>
</dbReference>
<evidence type="ECO:0000313" key="5">
    <source>
        <dbReference type="Proteomes" id="UP000708208"/>
    </source>
</evidence>
<feature type="domain" description="FBA" evidence="3">
    <location>
        <begin position="86"/>
        <end position="276"/>
    </location>
</feature>
<organism evidence="4 5">
    <name type="scientific">Allacma fusca</name>
    <dbReference type="NCBI Taxonomy" id="39272"/>
    <lineage>
        <taxon>Eukaryota</taxon>
        <taxon>Metazoa</taxon>
        <taxon>Ecdysozoa</taxon>
        <taxon>Arthropoda</taxon>
        <taxon>Hexapoda</taxon>
        <taxon>Collembola</taxon>
        <taxon>Symphypleona</taxon>
        <taxon>Sminthuridae</taxon>
        <taxon>Allacma</taxon>
    </lineage>
</organism>
<gene>
    <name evidence="4" type="ORF">AFUS01_LOCUS6622</name>
</gene>
<dbReference type="GO" id="GO:0036503">
    <property type="term" value="P:ERAD pathway"/>
    <property type="evidence" value="ECO:0007669"/>
    <property type="project" value="TreeGrafter"/>
</dbReference>
<dbReference type="SMART" id="SM00256">
    <property type="entry name" value="FBOX"/>
    <property type="match status" value="1"/>
</dbReference>
<feature type="domain" description="F-box" evidence="2">
    <location>
        <begin position="20"/>
        <end position="60"/>
    </location>
</feature>
<feature type="coiled-coil region" evidence="1">
    <location>
        <begin position="307"/>
        <end position="336"/>
    </location>
</feature>
<dbReference type="GO" id="GO:0031146">
    <property type="term" value="P:SCF-dependent proteasomal ubiquitin-dependent protein catabolic process"/>
    <property type="evidence" value="ECO:0007669"/>
    <property type="project" value="TreeGrafter"/>
</dbReference>
<dbReference type="InterPro" id="IPR001810">
    <property type="entry name" value="F-box_dom"/>
</dbReference>
<evidence type="ECO:0000256" key="1">
    <source>
        <dbReference type="SAM" id="Coils"/>
    </source>
</evidence>
<comment type="caution">
    <text evidence="4">The sequence shown here is derived from an EMBL/GenBank/DDBJ whole genome shotgun (WGS) entry which is preliminary data.</text>
</comment>
<dbReference type="GO" id="GO:0019005">
    <property type="term" value="C:SCF ubiquitin ligase complex"/>
    <property type="evidence" value="ECO:0007669"/>
    <property type="project" value="TreeGrafter"/>
</dbReference>
<proteinExistence type="predicted"/>
<dbReference type="Pfam" id="PF00646">
    <property type="entry name" value="F-box"/>
    <property type="match status" value="1"/>
</dbReference>